<dbReference type="AlphaFoldDB" id="A0AA39RQU1"/>
<dbReference type="EMBL" id="JAUESC010000385">
    <property type="protein sequence ID" value="KAK0579016.1"/>
    <property type="molecule type" value="Genomic_DNA"/>
</dbReference>
<sequence length="390" mass="42437">MKSEDLAMLCSALSIKEREGPIGTLDSKLKAKGEQLFKLGHSLRECSEPGDGEESIIEAQLRLNVWLRSKSPPKRFHHRNAPAGRRYWGNQSGRLNFSTGQGNWRAGESWKKPGDGGPERISGNRSWWKDSQLKRQVGASSNIEPNNSSMGKASPINTASGKLLTVVSSEKSSLADGISINKGNREAKSPAKDTQMMEANRDTGRVKEVEVPFRPNQDNRPTENTLNQFQPQTQDQTMLAHTPVQLTQSKEDPRKKKAQSGHKWKRAARGNLSSQTNSDLGEIQILGKRGKGGCDPPKGEVLSSPATKKAKNSGKVETVAPGSREDQASNTSLNSKLQLVEDGSVGNGAEDQSRVVQPELVTSAEVSSLVEEAPSHFQSAGRSLSARRVQ</sequence>
<dbReference type="Proteomes" id="UP001168877">
    <property type="component" value="Unassembled WGS sequence"/>
</dbReference>
<protein>
    <submittedName>
        <fullName evidence="2">Uncharacterized protein</fullName>
    </submittedName>
</protein>
<organism evidence="2 3">
    <name type="scientific">Acer saccharum</name>
    <name type="common">Sugar maple</name>
    <dbReference type="NCBI Taxonomy" id="4024"/>
    <lineage>
        <taxon>Eukaryota</taxon>
        <taxon>Viridiplantae</taxon>
        <taxon>Streptophyta</taxon>
        <taxon>Embryophyta</taxon>
        <taxon>Tracheophyta</taxon>
        <taxon>Spermatophyta</taxon>
        <taxon>Magnoliopsida</taxon>
        <taxon>eudicotyledons</taxon>
        <taxon>Gunneridae</taxon>
        <taxon>Pentapetalae</taxon>
        <taxon>rosids</taxon>
        <taxon>malvids</taxon>
        <taxon>Sapindales</taxon>
        <taxon>Sapindaceae</taxon>
        <taxon>Hippocastanoideae</taxon>
        <taxon>Acereae</taxon>
        <taxon>Acer</taxon>
    </lineage>
</organism>
<feature type="region of interest" description="Disordered" evidence="1">
    <location>
        <begin position="172"/>
        <end position="390"/>
    </location>
</feature>
<evidence type="ECO:0000313" key="2">
    <source>
        <dbReference type="EMBL" id="KAK0579016.1"/>
    </source>
</evidence>
<name>A0AA39RQU1_ACESA</name>
<evidence type="ECO:0000256" key="1">
    <source>
        <dbReference type="SAM" id="MobiDB-lite"/>
    </source>
</evidence>
<gene>
    <name evidence="2" type="ORF">LWI29_019721</name>
</gene>
<comment type="caution">
    <text evidence="2">The sequence shown here is derived from an EMBL/GenBank/DDBJ whole genome shotgun (WGS) entry which is preliminary data.</text>
</comment>
<feature type="compositionally biased region" description="Polar residues" evidence="1">
    <location>
        <begin position="216"/>
        <end position="248"/>
    </location>
</feature>
<feature type="compositionally biased region" description="Basic and acidic residues" evidence="1">
    <location>
        <begin position="108"/>
        <end position="118"/>
    </location>
</feature>
<feature type="region of interest" description="Disordered" evidence="1">
    <location>
        <begin position="100"/>
        <end position="156"/>
    </location>
</feature>
<keyword evidence="3" id="KW-1185">Reference proteome</keyword>
<reference evidence="2" key="2">
    <citation type="submission" date="2023-06" db="EMBL/GenBank/DDBJ databases">
        <authorList>
            <person name="Swenson N.G."/>
            <person name="Wegrzyn J.L."/>
            <person name="Mcevoy S.L."/>
        </authorList>
    </citation>
    <scope>NUCLEOTIDE SEQUENCE</scope>
    <source>
        <strain evidence="2">NS2018</strain>
        <tissue evidence="2">Leaf</tissue>
    </source>
</reference>
<feature type="compositionally biased region" description="Polar residues" evidence="1">
    <location>
        <begin position="138"/>
        <end position="156"/>
    </location>
</feature>
<accession>A0AA39RQU1</accession>
<proteinExistence type="predicted"/>
<feature type="compositionally biased region" description="Polar residues" evidence="1">
    <location>
        <begin position="328"/>
        <end position="337"/>
    </location>
</feature>
<evidence type="ECO:0000313" key="3">
    <source>
        <dbReference type="Proteomes" id="UP001168877"/>
    </source>
</evidence>
<reference evidence="2" key="1">
    <citation type="journal article" date="2022" name="Plant J.">
        <title>Strategies of tolerance reflected in two North American maple genomes.</title>
        <authorList>
            <person name="McEvoy S.L."/>
            <person name="Sezen U.U."/>
            <person name="Trouern-Trend A."/>
            <person name="McMahon S.M."/>
            <person name="Schaberg P.G."/>
            <person name="Yang J."/>
            <person name="Wegrzyn J.L."/>
            <person name="Swenson N.G."/>
        </authorList>
    </citation>
    <scope>NUCLEOTIDE SEQUENCE</scope>
    <source>
        <strain evidence="2">NS2018</strain>
    </source>
</reference>
<feature type="compositionally biased region" description="Basic residues" evidence="1">
    <location>
        <begin position="255"/>
        <end position="268"/>
    </location>
</feature>
<feature type="compositionally biased region" description="Basic and acidic residues" evidence="1">
    <location>
        <begin position="199"/>
        <end position="211"/>
    </location>
</feature>